<keyword evidence="1 4" id="KW-0808">Transferase</keyword>
<dbReference type="PANTHER" id="PTHR43420:SF47">
    <property type="entry name" value="N-ACETYLTRANSFERASE DOMAIN-CONTAINING PROTEIN"/>
    <property type="match status" value="1"/>
</dbReference>
<dbReference type="Pfam" id="PF00583">
    <property type="entry name" value="Acetyltransf_1"/>
    <property type="match status" value="1"/>
</dbReference>
<dbReference type="AlphaFoldDB" id="A0A329MMS5"/>
<evidence type="ECO:0000256" key="1">
    <source>
        <dbReference type="ARBA" id="ARBA00022679"/>
    </source>
</evidence>
<dbReference type="GO" id="GO:0016747">
    <property type="term" value="F:acyltransferase activity, transferring groups other than amino-acyl groups"/>
    <property type="evidence" value="ECO:0007669"/>
    <property type="project" value="InterPro"/>
</dbReference>
<comment type="caution">
    <text evidence="4">The sequence shown here is derived from an EMBL/GenBank/DDBJ whole genome shotgun (WGS) entry which is preliminary data.</text>
</comment>
<evidence type="ECO:0000256" key="2">
    <source>
        <dbReference type="ARBA" id="ARBA00023315"/>
    </source>
</evidence>
<reference evidence="4 5" key="1">
    <citation type="journal article" date="2009" name="Int. J. Syst. Evol. Microbiol.">
        <title>Paenibacillus contaminans sp. nov., isolated from a contaminated laboratory plate.</title>
        <authorList>
            <person name="Chou J.H."/>
            <person name="Lee J.H."/>
            <person name="Lin M.C."/>
            <person name="Chang P.S."/>
            <person name="Arun A.B."/>
            <person name="Young C.C."/>
            <person name="Chen W.M."/>
        </authorList>
    </citation>
    <scope>NUCLEOTIDE SEQUENCE [LARGE SCALE GENOMIC DNA]</scope>
    <source>
        <strain evidence="4 5">CKOBP-6</strain>
    </source>
</reference>
<name>A0A329MMS5_9BACL</name>
<evidence type="ECO:0000259" key="3">
    <source>
        <dbReference type="PROSITE" id="PS51186"/>
    </source>
</evidence>
<gene>
    <name evidence="4" type="ORF">DQG23_21975</name>
</gene>
<dbReference type="RefSeq" id="WP_113033025.1">
    <property type="nucleotide sequence ID" value="NZ_QMFB01000013.1"/>
</dbReference>
<evidence type="ECO:0000313" key="4">
    <source>
        <dbReference type="EMBL" id="RAV19207.1"/>
    </source>
</evidence>
<dbReference type="Proteomes" id="UP000250369">
    <property type="component" value="Unassembled WGS sequence"/>
</dbReference>
<dbReference type="InterPro" id="IPR016181">
    <property type="entry name" value="Acyl_CoA_acyltransferase"/>
</dbReference>
<keyword evidence="5" id="KW-1185">Reference proteome</keyword>
<feature type="domain" description="N-acetyltransferase" evidence="3">
    <location>
        <begin position="1"/>
        <end position="147"/>
    </location>
</feature>
<dbReference type="EMBL" id="QMFB01000013">
    <property type="protein sequence ID" value="RAV19207.1"/>
    <property type="molecule type" value="Genomic_DNA"/>
</dbReference>
<dbReference type="OrthoDB" id="2638380at2"/>
<protein>
    <submittedName>
        <fullName evidence="4">GNAT family N-acetyltransferase</fullName>
    </submittedName>
</protein>
<dbReference type="PANTHER" id="PTHR43420">
    <property type="entry name" value="ACETYLTRANSFERASE"/>
    <property type="match status" value="1"/>
</dbReference>
<proteinExistence type="predicted"/>
<sequence length="147" mass="16870">MIRLRMPSLDDPHLYRLIERELVPYAKAVFPTLQIGRKDVEKMLDRSKVYVGEHRGGKMPIGFVSVSSAQRVLRVEMLAVERDFQGNGWGSALMAVGETYGRQTGCTRAQLYVDESNDKAKRFYERIGYATNSFVPEYQCYLLEKPL</sequence>
<evidence type="ECO:0000313" key="5">
    <source>
        <dbReference type="Proteomes" id="UP000250369"/>
    </source>
</evidence>
<organism evidence="4 5">
    <name type="scientific">Paenibacillus contaminans</name>
    <dbReference type="NCBI Taxonomy" id="450362"/>
    <lineage>
        <taxon>Bacteria</taxon>
        <taxon>Bacillati</taxon>
        <taxon>Bacillota</taxon>
        <taxon>Bacilli</taxon>
        <taxon>Bacillales</taxon>
        <taxon>Paenibacillaceae</taxon>
        <taxon>Paenibacillus</taxon>
    </lineage>
</organism>
<keyword evidence="2" id="KW-0012">Acyltransferase</keyword>
<dbReference type="Gene3D" id="3.40.630.30">
    <property type="match status" value="1"/>
</dbReference>
<dbReference type="InterPro" id="IPR000182">
    <property type="entry name" value="GNAT_dom"/>
</dbReference>
<dbReference type="InterPro" id="IPR050680">
    <property type="entry name" value="YpeA/RimI_acetyltransf"/>
</dbReference>
<accession>A0A329MMS5</accession>
<dbReference type="SUPFAM" id="SSF55729">
    <property type="entry name" value="Acyl-CoA N-acyltransferases (Nat)"/>
    <property type="match status" value="1"/>
</dbReference>
<dbReference type="CDD" id="cd04301">
    <property type="entry name" value="NAT_SF"/>
    <property type="match status" value="1"/>
</dbReference>
<dbReference type="PROSITE" id="PS51186">
    <property type="entry name" value="GNAT"/>
    <property type="match status" value="1"/>
</dbReference>